<reference evidence="1" key="1">
    <citation type="journal article" date="2022" name="Arch. Microbiol.">
        <title>Pseudodesulfovibrio sediminis sp. nov., a mesophilic and neutrophilic sulfate-reducing bacterium isolated from sediment of a brackish lake.</title>
        <authorList>
            <person name="Takahashi A."/>
            <person name="Kojima H."/>
            <person name="Watanabe M."/>
            <person name="Fukui M."/>
        </authorList>
    </citation>
    <scope>NUCLEOTIDE SEQUENCE</scope>
    <source>
        <strain evidence="1">SF6</strain>
    </source>
</reference>
<evidence type="ECO:0000313" key="1">
    <source>
        <dbReference type="EMBL" id="BCS87644.1"/>
    </source>
</evidence>
<keyword evidence="2" id="KW-1185">Reference proteome</keyword>
<dbReference type="EMBL" id="AP024485">
    <property type="protein sequence ID" value="BCS87644.1"/>
    <property type="molecule type" value="Genomic_DNA"/>
</dbReference>
<name>A0ABM7P471_9BACT</name>
<organism evidence="1 2">
    <name type="scientific">Pseudodesulfovibrio sediminis</name>
    <dbReference type="NCBI Taxonomy" id="2810563"/>
    <lineage>
        <taxon>Bacteria</taxon>
        <taxon>Pseudomonadati</taxon>
        <taxon>Thermodesulfobacteriota</taxon>
        <taxon>Desulfovibrionia</taxon>
        <taxon>Desulfovibrionales</taxon>
        <taxon>Desulfovibrionaceae</taxon>
    </lineage>
</organism>
<dbReference type="Pfam" id="PF13689">
    <property type="entry name" value="DUF4154"/>
    <property type="match status" value="1"/>
</dbReference>
<sequence length="161" mass="17277">MPATGIAGGKGLTASVEQLQALFVQRLVRYVQWPAKAAPHPDEPIIIAATNARCLRPYFAEDASGQRFKLVQWPVEAPHVLVVNGAPSRESAAIMERVATLPILTIGQSPTNLKQGVVVNFRMVGGKVKLQINPAAAEQAGLTVSSRLLRISQIYKGGDNE</sequence>
<protein>
    <recommendedName>
        <fullName evidence="3">DUF4154 domain-containing protein</fullName>
    </recommendedName>
</protein>
<evidence type="ECO:0008006" key="3">
    <source>
        <dbReference type="Google" id="ProtNLM"/>
    </source>
</evidence>
<dbReference type="Proteomes" id="UP001053296">
    <property type="component" value="Chromosome"/>
</dbReference>
<proteinExistence type="predicted"/>
<dbReference type="InterPro" id="IPR025293">
    <property type="entry name" value="YfiR/HmsC-like"/>
</dbReference>
<evidence type="ECO:0000313" key="2">
    <source>
        <dbReference type="Proteomes" id="UP001053296"/>
    </source>
</evidence>
<accession>A0ABM7P471</accession>
<gene>
    <name evidence="1" type="ORF">PSDVSF_08860</name>
</gene>